<reference evidence="1" key="1">
    <citation type="submission" date="2020-02" db="EMBL/GenBank/DDBJ databases">
        <authorList>
            <person name="Meier V. D."/>
        </authorList>
    </citation>
    <scope>NUCLEOTIDE SEQUENCE</scope>
    <source>
        <strain evidence="1">AVDCRST_MAG42</strain>
    </source>
</reference>
<organism evidence="1">
    <name type="scientific">uncultured Chthoniobacterales bacterium</name>
    <dbReference type="NCBI Taxonomy" id="1836801"/>
    <lineage>
        <taxon>Bacteria</taxon>
        <taxon>Pseudomonadati</taxon>
        <taxon>Verrucomicrobiota</taxon>
        <taxon>Spartobacteria</taxon>
        <taxon>Chthoniobacterales</taxon>
        <taxon>environmental samples</taxon>
    </lineage>
</organism>
<dbReference type="EMBL" id="CADCTA010000056">
    <property type="protein sequence ID" value="CAA9234204.1"/>
    <property type="molecule type" value="Genomic_DNA"/>
</dbReference>
<name>A0A6J4HVX2_9BACT</name>
<proteinExistence type="predicted"/>
<accession>A0A6J4HVX2</accession>
<gene>
    <name evidence="1" type="ORF">AVDCRST_MAG42-1300</name>
</gene>
<protein>
    <submittedName>
        <fullName evidence="1">Uncharacterized protein</fullName>
    </submittedName>
</protein>
<dbReference type="AlphaFoldDB" id="A0A6J4HVX2"/>
<evidence type="ECO:0000313" key="1">
    <source>
        <dbReference type="EMBL" id="CAA9234204.1"/>
    </source>
</evidence>
<sequence>MNTKPESQTFLQPPAVPVAEVKARLQHDYEAAYPQLAEIIHLVIDEEEWNARELSFPHLFLPDLVAAHIEKLNLQPLGTNDSGAPSKRTAFASSATHSRAAEFIHAPESELRAA</sequence>